<feature type="domain" description="Tr-type G" evidence="10">
    <location>
        <begin position="7"/>
        <end position="282"/>
    </location>
</feature>
<dbReference type="InterPro" id="IPR004161">
    <property type="entry name" value="EFTu-like_2"/>
</dbReference>
<comment type="function">
    <text evidence="6 7">Catalyzes the GTP-dependent ribosomal translocation step during translation elongation. During this step, the ribosome changes from the pre-translocational (PRE) to the post-translocational (POST) state as the newly formed A-site-bound peptidyl-tRNA and P-site-bound deacylated tRNA move to the P and E sites, respectively. Catalyzes the coordinated movement of the two tRNA molecules, the mRNA and conformational changes in the ribosome.</text>
</comment>
<dbReference type="GO" id="GO:0003924">
    <property type="term" value="F:GTPase activity"/>
    <property type="evidence" value="ECO:0007669"/>
    <property type="project" value="InterPro"/>
</dbReference>
<dbReference type="SUPFAM" id="SSF50447">
    <property type="entry name" value="Translation proteins"/>
    <property type="match status" value="1"/>
</dbReference>
<evidence type="ECO:0000256" key="4">
    <source>
        <dbReference type="ARBA" id="ARBA00022917"/>
    </source>
</evidence>
<dbReference type="GO" id="GO:0005525">
    <property type="term" value="F:GTP binding"/>
    <property type="evidence" value="ECO:0007669"/>
    <property type="project" value="UniProtKB-UniRule"/>
</dbReference>
<name>A0A7C4AT55_9BACT</name>
<dbReference type="Gene3D" id="3.30.230.10">
    <property type="match status" value="1"/>
</dbReference>
<feature type="binding site" evidence="7">
    <location>
        <begin position="16"/>
        <end position="23"/>
    </location>
    <ligand>
        <name>GTP</name>
        <dbReference type="ChEBI" id="CHEBI:37565"/>
    </ligand>
</feature>
<comment type="subcellular location">
    <subcellularLocation>
        <location evidence="7">Cytoplasm</location>
    </subcellularLocation>
</comment>
<dbReference type="GO" id="GO:0005737">
    <property type="term" value="C:cytoplasm"/>
    <property type="evidence" value="ECO:0007669"/>
    <property type="project" value="UniProtKB-SubCell"/>
</dbReference>
<dbReference type="InterPro" id="IPR009022">
    <property type="entry name" value="EFG_III"/>
</dbReference>
<evidence type="ECO:0000256" key="2">
    <source>
        <dbReference type="ARBA" id="ARBA00022741"/>
    </source>
</evidence>
<evidence type="ECO:0000313" key="11">
    <source>
        <dbReference type="EMBL" id="HGH61707.1"/>
    </source>
</evidence>
<dbReference type="PROSITE" id="PS51722">
    <property type="entry name" value="G_TR_2"/>
    <property type="match status" value="1"/>
</dbReference>
<evidence type="ECO:0000256" key="3">
    <source>
        <dbReference type="ARBA" id="ARBA00022768"/>
    </source>
</evidence>
<dbReference type="CDD" id="cd16262">
    <property type="entry name" value="EFG_III"/>
    <property type="match status" value="1"/>
</dbReference>
<keyword evidence="5 7" id="KW-0342">GTP-binding</keyword>
<feature type="binding site" evidence="7">
    <location>
        <begin position="80"/>
        <end position="84"/>
    </location>
    <ligand>
        <name>GTP</name>
        <dbReference type="ChEBI" id="CHEBI:37565"/>
    </ligand>
</feature>
<dbReference type="FunFam" id="3.30.70.870:FF:000001">
    <property type="entry name" value="Elongation factor G"/>
    <property type="match status" value="1"/>
</dbReference>
<dbReference type="InterPro" id="IPR009000">
    <property type="entry name" value="Transl_B-barrel_sf"/>
</dbReference>
<feature type="coiled-coil region" evidence="9">
    <location>
        <begin position="204"/>
        <end position="238"/>
    </location>
</feature>
<dbReference type="InterPro" id="IPR041095">
    <property type="entry name" value="EFG_II"/>
</dbReference>
<dbReference type="FunFam" id="3.30.70.240:FF:000001">
    <property type="entry name" value="Elongation factor G"/>
    <property type="match status" value="1"/>
</dbReference>
<protein>
    <recommendedName>
        <fullName evidence="7 8">Elongation factor G</fullName>
        <shortName evidence="7">EF-G</shortName>
    </recommendedName>
</protein>
<dbReference type="Pfam" id="PF14492">
    <property type="entry name" value="EFG_III"/>
    <property type="match status" value="1"/>
</dbReference>
<dbReference type="AlphaFoldDB" id="A0A7C4AT55"/>
<dbReference type="Gene3D" id="2.40.30.10">
    <property type="entry name" value="Translation factors"/>
    <property type="match status" value="1"/>
</dbReference>
<dbReference type="Gene3D" id="3.30.70.870">
    <property type="entry name" value="Elongation Factor G (Translational Gtpase), domain 3"/>
    <property type="match status" value="1"/>
</dbReference>
<dbReference type="HAMAP" id="MF_00054_B">
    <property type="entry name" value="EF_G_EF_2_B"/>
    <property type="match status" value="1"/>
</dbReference>
<evidence type="ECO:0000256" key="8">
    <source>
        <dbReference type="NCBIfam" id="TIGR00484"/>
    </source>
</evidence>
<dbReference type="SMART" id="SM00838">
    <property type="entry name" value="EFG_C"/>
    <property type="match status" value="1"/>
</dbReference>
<evidence type="ECO:0000259" key="10">
    <source>
        <dbReference type="PROSITE" id="PS51722"/>
    </source>
</evidence>
<dbReference type="NCBIfam" id="NF009381">
    <property type="entry name" value="PRK12740.1-5"/>
    <property type="match status" value="1"/>
</dbReference>
<keyword evidence="3 7" id="KW-0251">Elongation factor</keyword>
<dbReference type="EMBL" id="DTGT01000338">
    <property type="protein sequence ID" value="HGH61707.1"/>
    <property type="molecule type" value="Genomic_DNA"/>
</dbReference>
<dbReference type="FunFam" id="3.40.50.300:FF:000029">
    <property type="entry name" value="Elongation factor G"/>
    <property type="match status" value="1"/>
</dbReference>
<proteinExistence type="inferred from homology"/>
<evidence type="ECO:0000256" key="9">
    <source>
        <dbReference type="SAM" id="Coils"/>
    </source>
</evidence>
<keyword evidence="2 7" id="KW-0547">Nucleotide-binding</keyword>
<evidence type="ECO:0000256" key="1">
    <source>
        <dbReference type="ARBA" id="ARBA00005870"/>
    </source>
</evidence>
<comment type="similarity">
    <text evidence="1 7">Belongs to the TRAFAC class translation factor GTPase superfamily. Classic translation factor GTPase family. EF-G/EF-2 subfamily.</text>
</comment>
<dbReference type="PANTHER" id="PTHR43261:SF1">
    <property type="entry name" value="RIBOSOME-RELEASING FACTOR 2, MITOCHONDRIAL"/>
    <property type="match status" value="1"/>
</dbReference>
<keyword evidence="7" id="KW-0963">Cytoplasm</keyword>
<gene>
    <name evidence="7 11" type="primary">fusA</name>
    <name evidence="11" type="ORF">ENV54_10455</name>
</gene>
<organism evidence="11">
    <name type="scientific">Desulfomonile tiedjei</name>
    <dbReference type="NCBI Taxonomy" id="2358"/>
    <lineage>
        <taxon>Bacteria</taxon>
        <taxon>Pseudomonadati</taxon>
        <taxon>Thermodesulfobacteriota</taxon>
        <taxon>Desulfomonilia</taxon>
        <taxon>Desulfomonilales</taxon>
        <taxon>Desulfomonilaceae</taxon>
        <taxon>Desulfomonile</taxon>
    </lineage>
</organism>
<dbReference type="InterPro" id="IPR031157">
    <property type="entry name" value="G_TR_CS"/>
</dbReference>
<dbReference type="CDD" id="cd01886">
    <property type="entry name" value="EF-G"/>
    <property type="match status" value="1"/>
</dbReference>
<dbReference type="Gene3D" id="3.30.70.240">
    <property type="match status" value="1"/>
</dbReference>
<dbReference type="InterPro" id="IPR020568">
    <property type="entry name" value="Ribosomal_Su5_D2-typ_SF"/>
</dbReference>
<evidence type="ECO:0000256" key="5">
    <source>
        <dbReference type="ARBA" id="ARBA00023134"/>
    </source>
</evidence>
<dbReference type="Pfam" id="PF00679">
    <property type="entry name" value="EFG_C"/>
    <property type="match status" value="1"/>
</dbReference>
<reference evidence="11" key="1">
    <citation type="journal article" date="2020" name="mSystems">
        <title>Genome- and Community-Level Interaction Insights into Carbon Utilization and Element Cycling Functions of Hydrothermarchaeota in Hydrothermal Sediment.</title>
        <authorList>
            <person name="Zhou Z."/>
            <person name="Liu Y."/>
            <person name="Xu W."/>
            <person name="Pan J."/>
            <person name="Luo Z.H."/>
            <person name="Li M."/>
        </authorList>
    </citation>
    <scope>NUCLEOTIDE SEQUENCE [LARGE SCALE GENOMIC DNA]</scope>
    <source>
        <strain evidence="11">SpSt-769</strain>
    </source>
</reference>
<accession>A0A7C4AT55</accession>
<dbReference type="Pfam" id="PF00009">
    <property type="entry name" value="GTP_EFTU"/>
    <property type="match status" value="1"/>
</dbReference>
<dbReference type="InterPro" id="IPR005225">
    <property type="entry name" value="Small_GTP-bd"/>
</dbReference>
<dbReference type="InterPro" id="IPR005517">
    <property type="entry name" value="Transl_elong_EFG/EF2_IV"/>
</dbReference>
<dbReference type="PRINTS" id="PR00315">
    <property type="entry name" value="ELONGATNFCT"/>
</dbReference>
<evidence type="ECO:0000256" key="6">
    <source>
        <dbReference type="ARBA" id="ARBA00024731"/>
    </source>
</evidence>
<dbReference type="NCBIfam" id="TIGR00484">
    <property type="entry name" value="EF-G"/>
    <property type="match status" value="1"/>
</dbReference>
<dbReference type="SUPFAM" id="SSF52540">
    <property type="entry name" value="P-loop containing nucleoside triphosphate hydrolases"/>
    <property type="match status" value="1"/>
</dbReference>
<dbReference type="Pfam" id="PF03764">
    <property type="entry name" value="EFG_IV"/>
    <property type="match status" value="1"/>
</dbReference>
<dbReference type="Pfam" id="PF03144">
    <property type="entry name" value="GTP_EFTU_D2"/>
    <property type="match status" value="1"/>
</dbReference>
<dbReference type="InterPro" id="IPR035647">
    <property type="entry name" value="EFG_III/V"/>
</dbReference>
<dbReference type="SUPFAM" id="SSF54211">
    <property type="entry name" value="Ribosomal protein S5 domain 2-like"/>
    <property type="match status" value="1"/>
</dbReference>
<evidence type="ECO:0000256" key="7">
    <source>
        <dbReference type="HAMAP-Rule" id="MF_00054"/>
    </source>
</evidence>
<dbReference type="CDD" id="cd03713">
    <property type="entry name" value="EFG_mtEFG_C"/>
    <property type="match status" value="1"/>
</dbReference>
<comment type="caution">
    <text evidence="11">The sequence shown here is derived from an EMBL/GenBank/DDBJ whole genome shotgun (WGS) entry which is preliminary data.</text>
</comment>
<dbReference type="GO" id="GO:0003746">
    <property type="term" value="F:translation elongation factor activity"/>
    <property type="evidence" value="ECO:0007669"/>
    <property type="project" value="UniProtKB-UniRule"/>
</dbReference>
<dbReference type="PANTHER" id="PTHR43261">
    <property type="entry name" value="TRANSLATION ELONGATION FACTOR G-RELATED"/>
    <property type="match status" value="1"/>
</dbReference>
<dbReference type="PROSITE" id="PS00301">
    <property type="entry name" value="G_TR_1"/>
    <property type="match status" value="1"/>
</dbReference>
<keyword evidence="4 7" id="KW-0648">Protein biosynthesis</keyword>
<sequence>MPTVHLSKIRNIGITAHIDAGKTTLSERILFYTKKIHKIGEVDEGSATMDYMPQEQERGITITSAATTFHWKNHEVHLIDTPGHVDFTIEVERCLRVLDGVVAVLCAVGGVEPQTETVWRQADRYRVPRIVFVNKLDRIGANFSRAVQMLREKLGANPVPIQLPLMGDDECLGVIDLIRMKALIWDKASLGAEISVEDIPARLLEDARRSRQFMLESAAEMEEDLLEFYLENEDLDEKQIIAGLRQGVISNRLVPVLCGSALKNIGVQPVIDAIIDFLPSPLDVPPVSGINPVTGAQETRLPKIKEPLCALAFKVLMDQGRKATFLRVYSGELRTDTEVYNATRGKKERVARLFQLHANKRERIDSAPAGSIALVVGLKDTITGDTITDPAAPLVLESLDLYKPVISIAIEPETRGDQEKLHGALDKISLEDPTFNYTENQDTGQLIISGMGELHLEIILDRLQREHDVHVRTGKPQVLYKETILSSASAHAKFDREIHEARHLGELTLRVEPTERGAGLIFESALPPDAAPQELVEAVQQGAAEAMLAGVVSGNEVVDVRVRLLELGQDQASMTNLGLKVAASHACKEACEKASPVLLEPFMKLEITVPDEFVGEVIADLNSRKGRLDEVIPGAGYSVIKAVCPLATMFGYSTSLRSLSQGRGVFSMQYSHYDVKTSG</sequence>
<dbReference type="SMART" id="SM00889">
    <property type="entry name" value="EFG_IV"/>
    <property type="match status" value="1"/>
</dbReference>
<feature type="binding site" evidence="7">
    <location>
        <begin position="134"/>
        <end position="137"/>
    </location>
    <ligand>
        <name>GTP</name>
        <dbReference type="ChEBI" id="CHEBI:37565"/>
    </ligand>
</feature>
<dbReference type="SUPFAM" id="SSF54980">
    <property type="entry name" value="EF-G C-terminal domain-like"/>
    <property type="match status" value="2"/>
</dbReference>
<dbReference type="NCBIfam" id="TIGR00231">
    <property type="entry name" value="small_GTP"/>
    <property type="match status" value="1"/>
</dbReference>
<dbReference type="Gene3D" id="3.40.50.300">
    <property type="entry name" value="P-loop containing nucleotide triphosphate hydrolases"/>
    <property type="match status" value="1"/>
</dbReference>
<dbReference type="InterPro" id="IPR027417">
    <property type="entry name" value="P-loop_NTPase"/>
</dbReference>
<dbReference type="InterPro" id="IPR014721">
    <property type="entry name" value="Ribsml_uS5_D2-typ_fold_subgr"/>
</dbReference>
<dbReference type="CDD" id="cd04088">
    <property type="entry name" value="EFG_mtEFG_II"/>
    <property type="match status" value="1"/>
</dbReference>
<dbReference type="GO" id="GO:0032790">
    <property type="term" value="P:ribosome disassembly"/>
    <property type="evidence" value="ECO:0007669"/>
    <property type="project" value="TreeGrafter"/>
</dbReference>
<dbReference type="InterPro" id="IPR004540">
    <property type="entry name" value="Transl_elong_EFG/EF2"/>
</dbReference>
<dbReference type="InterPro" id="IPR000640">
    <property type="entry name" value="EFG_V-like"/>
</dbReference>
<keyword evidence="9" id="KW-0175">Coiled coil</keyword>
<dbReference type="CDD" id="cd01680">
    <property type="entry name" value="EFG_like_IV"/>
    <property type="match status" value="1"/>
</dbReference>
<dbReference type="InterPro" id="IPR000795">
    <property type="entry name" value="T_Tr_GTP-bd_dom"/>
</dbReference>
<dbReference type="InterPro" id="IPR035649">
    <property type="entry name" value="EFG_V"/>
</dbReference>